<evidence type="ECO:0000256" key="4">
    <source>
        <dbReference type="ARBA" id="ARBA00022723"/>
    </source>
</evidence>
<dbReference type="CDD" id="cd08342">
    <property type="entry name" value="HPPD_N_like"/>
    <property type="match status" value="1"/>
</dbReference>
<proteinExistence type="inferred from homology"/>
<dbReference type="GO" id="GO:0046872">
    <property type="term" value="F:metal ion binding"/>
    <property type="evidence" value="ECO:0007669"/>
    <property type="project" value="UniProtKB-KW"/>
</dbReference>
<evidence type="ECO:0000256" key="5">
    <source>
        <dbReference type="ARBA" id="ARBA00022737"/>
    </source>
</evidence>
<dbReference type="Pfam" id="PF00903">
    <property type="entry name" value="Glyoxalase"/>
    <property type="match status" value="2"/>
</dbReference>
<organism evidence="12 13">
    <name type="scientific">Coemansia brasiliensis</name>
    <dbReference type="NCBI Taxonomy" id="2650707"/>
    <lineage>
        <taxon>Eukaryota</taxon>
        <taxon>Fungi</taxon>
        <taxon>Fungi incertae sedis</taxon>
        <taxon>Zoopagomycota</taxon>
        <taxon>Kickxellomycotina</taxon>
        <taxon>Kickxellomycetes</taxon>
        <taxon>Kickxellales</taxon>
        <taxon>Kickxellaceae</taxon>
        <taxon>Coemansia</taxon>
    </lineage>
</organism>
<keyword evidence="6" id="KW-0828">Tyrosine catabolism</keyword>
<evidence type="ECO:0000256" key="8">
    <source>
        <dbReference type="ARBA" id="ARBA00023232"/>
    </source>
</evidence>
<evidence type="ECO:0000256" key="9">
    <source>
        <dbReference type="PIRNR" id="PIRNR009283"/>
    </source>
</evidence>
<evidence type="ECO:0000256" key="7">
    <source>
        <dbReference type="ARBA" id="ARBA00023004"/>
    </source>
</evidence>
<feature type="binding site" evidence="10">
    <location>
        <position position="349"/>
    </location>
    <ligand>
        <name>Fe cation</name>
        <dbReference type="ChEBI" id="CHEBI:24875"/>
    </ligand>
</feature>
<comment type="pathway">
    <text evidence="1">Amino-acid degradation; L-phenylalanine degradation; acetoacetate and fumarate from L-phenylalanine: step 3/6.</text>
</comment>
<dbReference type="SUPFAM" id="SSF54593">
    <property type="entry name" value="Glyoxalase/Bleomycin resistance protein/Dihydroxybiphenyl dioxygenase"/>
    <property type="match status" value="1"/>
</dbReference>
<sequence length="381" mass="43673">MTSYAEKGLKPAVNYEAFHHVTFWVGNAKQAASYYITHFGFHYVGYRGLETKDRDVSSHAVGNGKLVFVFKSSLQPGNEEMSEFLGTHGDGVKDVAFTVENARACYQMAVDKGAMPIREPWTESDEDGEVTMATIRVYGDTDHTFVEKSKYNGRFLPGYITPAFDFSDFDSMLPPVSVEFIDHCVSNQPEDKMVEITERYEKILGFHRFWSVDDKDIHTEYSSLRSIVMADWDEAIKMPINEPAEGLRKSQIQEYIEFNGGPGIQHIAVRTNDIITAVSNMKKRGAQFLFTPKTYYDDLRERLKHSKVKISEDMDMLEKLHILVDFDDQGYLLQIFTMPLEDRPTFFLEFIQRHNHQGFGAGNFGQLFKAIEREQALRGNL</sequence>
<evidence type="ECO:0000256" key="1">
    <source>
        <dbReference type="ARBA" id="ARBA00005162"/>
    </source>
</evidence>
<dbReference type="InterPro" id="IPR041736">
    <property type="entry name" value="4OHPhenylPyrv_dOase_N"/>
</dbReference>
<evidence type="ECO:0000256" key="6">
    <source>
        <dbReference type="ARBA" id="ARBA00022878"/>
    </source>
</evidence>
<keyword evidence="13" id="KW-1185">Reference proteome</keyword>
<dbReference type="NCBIfam" id="TIGR01263">
    <property type="entry name" value="4HPPD"/>
    <property type="match status" value="1"/>
</dbReference>
<dbReference type="InterPro" id="IPR041735">
    <property type="entry name" value="4OHPhenylPyrv_dOase_C"/>
</dbReference>
<name>A0A9W8LXD8_9FUNG</name>
<dbReference type="InterPro" id="IPR029068">
    <property type="entry name" value="Glyas_Bleomycin-R_OHBP_Dase"/>
</dbReference>
<dbReference type="Proteomes" id="UP001139887">
    <property type="component" value="Unassembled WGS sequence"/>
</dbReference>
<dbReference type="PANTHER" id="PTHR11959">
    <property type="entry name" value="4-HYDROXYPHENYLPYRUVATE DIOXYGENASE"/>
    <property type="match status" value="1"/>
</dbReference>
<dbReference type="InterPro" id="IPR004360">
    <property type="entry name" value="Glyas_Fos-R_dOase_dom"/>
</dbReference>
<dbReference type="GO" id="GO:0006559">
    <property type="term" value="P:L-phenylalanine catabolic process"/>
    <property type="evidence" value="ECO:0007669"/>
    <property type="project" value="UniProtKB-KW"/>
</dbReference>
<dbReference type="CDD" id="cd07250">
    <property type="entry name" value="HPPD_C_like"/>
    <property type="match status" value="1"/>
</dbReference>
<dbReference type="GO" id="GO:0003868">
    <property type="term" value="F:4-hydroxyphenylpyruvate dioxygenase activity"/>
    <property type="evidence" value="ECO:0007669"/>
    <property type="project" value="InterPro"/>
</dbReference>
<evidence type="ECO:0000256" key="3">
    <source>
        <dbReference type="ARBA" id="ARBA00013222"/>
    </source>
</evidence>
<dbReference type="Gene3D" id="3.10.180.10">
    <property type="entry name" value="2,3-Dihydroxybiphenyl 1,2-Dioxygenase, domain 1"/>
    <property type="match status" value="2"/>
</dbReference>
<comment type="cofactor">
    <cofactor evidence="10">
        <name>Fe cation</name>
        <dbReference type="ChEBI" id="CHEBI:24875"/>
    </cofactor>
    <text evidence="10">Binds 1 Fe cation per subunit.</text>
</comment>
<keyword evidence="8" id="KW-0585">Phenylalanine catabolism</keyword>
<feature type="domain" description="VOC" evidence="11">
    <location>
        <begin position="180"/>
        <end position="338"/>
    </location>
</feature>
<dbReference type="AlphaFoldDB" id="A0A9W8LXD8"/>
<dbReference type="InterPro" id="IPR005956">
    <property type="entry name" value="4OHPhenylPyrv_dOase"/>
</dbReference>
<dbReference type="OrthoDB" id="414569at2759"/>
<gene>
    <name evidence="12" type="ORF">IWW36_004664</name>
</gene>
<dbReference type="PIRSF" id="PIRSF009283">
    <property type="entry name" value="HPP_dOase"/>
    <property type="match status" value="1"/>
</dbReference>
<evidence type="ECO:0000313" key="12">
    <source>
        <dbReference type="EMBL" id="KAJ2845724.1"/>
    </source>
</evidence>
<evidence type="ECO:0000313" key="13">
    <source>
        <dbReference type="Proteomes" id="UP001139887"/>
    </source>
</evidence>
<protein>
    <recommendedName>
        <fullName evidence="3 9">4-hydroxyphenylpyruvate dioxygenase</fullName>
    </recommendedName>
</protein>
<comment type="similarity">
    <text evidence="2 9">Belongs to the 4HPPD family.</text>
</comment>
<comment type="caution">
    <text evidence="12">The sequence shown here is derived from an EMBL/GenBank/DDBJ whole genome shotgun (WGS) entry which is preliminary data.</text>
</comment>
<accession>A0A9W8LXD8</accession>
<dbReference type="GO" id="GO:0006572">
    <property type="term" value="P:L-tyrosine catabolic process"/>
    <property type="evidence" value="ECO:0007669"/>
    <property type="project" value="UniProtKB-KW"/>
</dbReference>
<dbReference type="PANTHER" id="PTHR11959:SF1">
    <property type="entry name" value="4-HYDROXYPHENYLPYRUVATE DIOXYGENASE"/>
    <property type="match status" value="1"/>
</dbReference>
<feature type="binding site" evidence="10">
    <location>
        <position position="266"/>
    </location>
    <ligand>
        <name>Fe cation</name>
        <dbReference type="ChEBI" id="CHEBI:24875"/>
    </ligand>
</feature>
<keyword evidence="4 10" id="KW-0479">Metal-binding</keyword>
<dbReference type="EMBL" id="JANBUW010000727">
    <property type="protein sequence ID" value="KAJ2845724.1"/>
    <property type="molecule type" value="Genomic_DNA"/>
</dbReference>
<feature type="binding site" evidence="10">
    <location>
        <position position="183"/>
    </location>
    <ligand>
        <name>Fe cation</name>
        <dbReference type="ChEBI" id="CHEBI:24875"/>
    </ligand>
</feature>
<evidence type="ECO:0000256" key="2">
    <source>
        <dbReference type="ARBA" id="ARBA00005877"/>
    </source>
</evidence>
<reference evidence="12" key="1">
    <citation type="submission" date="2022-07" db="EMBL/GenBank/DDBJ databases">
        <title>Phylogenomic reconstructions and comparative analyses of Kickxellomycotina fungi.</title>
        <authorList>
            <person name="Reynolds N.K."/>
            <person name="Stajich J.E."/>
            <person name="Barry K."/>
            <person name="Grigoriev I.V."/>
            <person name="Crous P."/>
            <person name="Smith M.E."/>
        </authorList>
    </citation>
    <scope>NUCLEOTIDE SEQUENCE</scope>
    <source>
        <strain evidence="12">NRRL 1566</strain>
    </source>
</reference>
<dbReference type="InterPro" id="IPR037523">
    <property type="entry name" value="VOC_core"/>
</dbReference>
<keyword evidence="5" id="KW-0677">Repeat</keyword>
<dbReference type="PROSITE" id="PS51819">
    <property type="entry name" value="VOC"/>
    <property type="match status" value="2"/>
</dbReference>
<dbReference type="FunFam" id="3.10.180.10:FF:000001">
    <property type="entry name" value="4-hydroxyphenylpyruvate dioxygenase"/>
    <property type="match status" value="1"/>
</dbReference>
<keyword evidence="7 10" id="KW-0408">Iron</keyword>
<evidence type="ECO:0000259" key="11">
    <source>
        <dbReference type="PROSITE" id="PS51819"/>
    </source>
</evidence>
<feature type="domain" description="VOC" evidence="11">
    <location>
        <begin position="17"/>
        <end position="148"/>
    </location>
</feature>
<evidence type="ECO:0000256" key="10">
    <source>
        <dbReference type="PIRSR" id="PIRSR009283-1"/>
    </source>
</evidence>